<organism evidence="1">
    <name type="scientific">marine metagenome</name>
    <dbReference type="NCBI Taxonomy" id="408172"/>
    <lineage>
        <taxon>unclassified sequences</taxon>
        <taxon>metagenomes</taxon>
        <taxon>ecological metagenomes</taxon>
    </lineage>
</organism>
<sequence length="333" mass="35887">PVAVDQTITTMMNTPVAVFLDAGDADNDPLTHTVTDLPDHGRIDKVIYNSESDYKYYSDVVGREVGDEIEFGLSERILTSFTTEYWAEIGSDESANGRLRIYAIDGGVYSNLDSSWTKPGTVLYESALAELQDGFNSLTFDDILVSVPDTVVWTFQVTSDDTVEAGVVFSGQPDVGLSLDDYWTKTSGSWSLNKSPQENVENNFRAKVFAYDSASLFFVYTPDNDFLGNDSLAYTVDDGKGGVGTATVIINVIDNTAPVAHTQFFNINVNIGGSATIDTGVTDADGDTLTYTIGDNTPAYGTVSFDNGNVTYTSTAVGQNDNFNFVVSDGRGG</sequence>
<feature type="non-terminal residue" evidence="1">
    <location>
        <position position="333"/>
    </location>
</feature>
<proteinExistence type="predicted"/>
<dbReference type="Pfam" id="PF17963">
    <property type="entry name" value="Big_9"/>
    <property type="match status" value="2"/>
</dbReference>
<dbReference type="Gene3D" id="2.60.40.2810">
    <property type="match status" value="1"/>
</dbReference>
<dbReference type="EMBL" id="UINC01113396">
    <property type="protein sequence ID" value="SVC82980.1"/>
    <property type="molecule type" value="Genomic_DNA"/>
</dbReference>
<accession>A0A382QDC7</accession>
<evidence type="ECO:0000313" key="1">
    <source>
        <dbReference type="EMBL" id="SVC82980.1"/>
    </source>
</evidence>
<dbReference type="AlphaFoldDB" id="A0A382QDC7"/>
<feature type="non-terminal residue" evidence="1">
    <location>
        <position position="1"/>
    </location>
</feature>
<evidence type="ECO:0008006" key="2">
    <source>
        <dbReference type="Google" id="ProtNLM"/>
    </source>
</evidence>
<name>A0A382QDC7_9ZZZZ</name>
<protein>
    <recommendedName>
        <fullName evidence="2">RapA2 cadherin-like domain-containing protein</fullName>
    </recommendedName>
</protein>
<reference evidence="1" key="1">
    <citation type="submission" date="2018-05" db="EMBL/GenBank/DDBJ databases">
        <authorList>
            <person name="Lanie J.A."/>
            <person name="Ng W.-L."/>
            <person name="Kazmierczak K.M."/>
            <person name="Andrzejewski T.M."/>
            <person name="Davidsen T.M."/>
            <person name="Wayne K.J."/>
            <person name="Tettelin H."/>
            <person name="Glass J.I."/>
            <person name="Rusch D."/>
            <person name="Podicherti R."/>
            <person name="Tsui H.-C.T."/>
            <person name="Winkler M.E."/>
        </authorList>
    </citation>
    <scope>NUCLEOTIDE SEQUENCE</scope>
</reference>
<gene>
    <name evidence="1" type="ORF">METZ01_LOCUS335834</name>
</gene>